<protein>
    <submittedName>
        <fullName evidence="2">Uncharacterized protein</fullName>
    </submittedName>
</protein>
<dbReference type="EMBL" id="GG745344">
    <property type="protein sequence ID" value="KNE64473.1"/>
    <property type="molecule type" value="Genomic_DNA"/>
</dbReference>
<proteinExistence type="predicted"/>
<organism evidence="2 3">
    <name type="scientific">Allomyces macrogynus (strain ATCC 38327)</name>
    <name type="common">Allomyces javanicus var. macrogynus</name>
    <dbReference type="NCBI Taxonomy" id="578462"/>
    <lineage>
        <taxon>Eukaryota</taxon>
        <taxon>Fungi</taxon>
        <taxon>Fungi incertae sedis</taxon>
        <taxon>Blastocladiomycota</taxon>
        <taxon>Blastocladiomycetes</taxon>
        <taxon>Blastocladiales</taxon>
        <taxon>Blastocladiaceae</taxon>
        <taxon>Allomyces</taxon>
    </lineage>
</organism>
<evidence type="ECO:0000313" key="2">
    <source>
        <dbReference type="EMBL" id="KNE64473.1"/>
    </source>
</evidence>
<feature type="compositionally biased region" description="Polar residues" evidence="1">
    <location>
        <begin position="34"/>
        <end position="49"/>
    </location>
</feature>
<evidence type="ECO:0000313" key="3">
    <source>
        <dbReference type="Proteomes" id="UP000054350"/>
    </source>
</evidence>
<accession>A0A0L0SPP3</accession>
<name>A0A0L0SPP3_ALLM3</name>
<gene>
    <name evidence="2" type="ORF">AMAG_19163</name>
</gene>
<evidence type="ECO:0000256" key="1">
    <source>
        <dbReference type="SAM" id="MobiDB-lite"/>
    </source>
</evidence>
<reference evidence="3" key="2">
    <citation type="submission" date="2009-11" db="EMBL/GenBank/DDBJ databases">
        <title>The Genome Sequence of Allomyces macrogynus strain ATCC 38327.</title>
        <authorList>
            <consortium name="The Broad Institute Genome Sequencing Platform"/>
            <person name="Russ C."/>
            <person name="Cuomo C."/>
            <person name="Shea T."/>
            <person name="Young S.K."/>
            <person name="Zeng Q."/>
            <person name="Koehrsen M."/>
            <person name="Haas B."/>
            <person name="Borodovsky M."/>
            <person name="Guigo R."/>
            <person name="Alvarado L."/>
            <person name="Berlin A."/>
            <person name="Borenstein D."/>
            <person name="Chen Z."/>
            <person name="Engels R."/>
            <person name="Freedman E."/>
            <person name="Gellesch M."/>
            <person name="Goldberg J."/>
            <person name="Griggs A."/>
            <person name="Gujja S."/>
            <person name="Heiman D."/>
            <person name="Hepburn T."/>
            <person name="Howarth C."/>
            <person name="Jen D."/>
            <person name="Larson L."/>
            <person name="Lewis B."/>
            <person name="Mehta T."/>
            <person name="Park D."/>
            <person name="Pearson M."/>
            <person name="Roberts A."/>
            <person name="Saif S."/>
            <person name="Shenoy N."/>
            <person name="Sisk P."/>
            <person name="Stolte C."/>
            <person name="Sykes S."/>
            <person name="Walk T."/>
            <person name="White J."/>
            <person name="Yandava C."/>
            <person name="Burger G."/>
            <person name="Gray M.W."/>
            <person name="Holland P.W.H."/>
            <person name="King N."/>
            <person name="Lang F.B.F."/>
            <person name="Roger A.J."/>
            <person name="Ruiz-Trillo I."/>
            <person name="Lander E."/>
            <person name="Nusbaum C."/>
        </authorList>
    </citation>
    <scope>NUCLEOTIDE SEQUENCE [LARGE SCALE GENOMIC DNA]</scope>
    <source>
        <strain evidence="3">ATCC 38327</strain>
    </source>
</reference>
<feature type="region of interest" description="Disordered" evidence="1">
    <location>
        <begin position="18"/>
        <end position="106"/>
    </location>
</feature>
<reference evidence="2 3" key="1">
    <citation type="submission" date="2009-11" db="EMBL/GenBank/DDBJ databases">
        <title>Annotation of Allomyces macrogynus ATCC 38327.</title>
        <authorList>
            <consortium name="The Broad Institute Genome Sequencing Platform"/>
            <person name="Russ C."/>
            <person name="Cuomo C."/>
            <person name="Burger G."/>
            <person name="Gray M.W."/>
            <person name="Holland P.W.H."/>
            <person name="King N."/>
            <person name="Lang F.B.F."/>
            <person name="Roger A.J."/>
            <person name="Ruiz-Trillo I."/>
            <person name="Young S.K."/>
            <person name="Zeng Q."/>
            <person name="Gargeya S."/>
            <person name="Fitzgerald M."/>
            <person name="Haas B."/>
            <person name="Abouelleil A."/>
            <person name="Alvarado L."/>
            <person name="Arachchi H.M."/>
            <person name="Berlin A."/>
            <person name="Chapman S.B."/>
            <person name="Gearin G."/>
            <person name="Goldberg J."/>
            <person name="Griggs A."/>
            <person name="Gujja S."/>
            <person name="Hansen M."/>
            <person name="Heiman D."/>
            <person name="Howarth C."/>
            <person name="Larimer J."/>
            <person name="Lui A."/>
            <person name="MacDonald P.J.P."/>
            <person name="McCowen C."/>
            <person name="Montmayeur A."/>
            <person name="Murphy C."/>
            <person name="Neiman D."/>
            <person name="Pearson M."/>
            <person name="Priest M."/>
            <person name="Roberts A."/>
            <person name="Saif S."/>
            <person name="Shea T."/>
            <person name="Sisk P."/>
            <person name="Stolte C."/>
            <person name="Sykes S."/>
            <person name="Wortman J."/>
            <person name="Nusbaum C."/>
            <person name="Birren B."/>
        </authorList>
    </citation>
    <scope>NUCLEOTIDE SEQUENCE [LARGE SCALE GENOMIC DNA]</scope>
    <source>
        <strain evidence="2 3">ATCC 38327</strain>
    </source>
</reference>
<dbReference type="VEuPathDB" id="FungiDB:AMAG_19163"/>
<dbReference type="AlphaFoldDB" id="A0A0L0SPP3"/>
<dbReference type="Proteomes" id="UP000054350">
    <property type="component" value="Unassembled WGS sequence"/>
</dbReference>
<sequence length="106" mass="11231">MSAKDRGYAAQILEFVGTRPTAPPLPDRHRSVTRPRSASVPATFTITAPSSPPPHYDDLTIARTRANSVAASPPGAYAEAGEPRRGSASTMFDASPAHAQRATQFN</sequence>
<keyword evidence="3" id="KW-1185">Reference proteome</keyword>